<dbReference type="PANTHER" id="PTHR48070:SF6">
    <property type="entry name" value="ESTERASE OVCA2"/>
    <property type="match status" value="1"/>
</dbReference>
<dbReference type="GO" id="GO:0019748">
    <property type="term" value="P:secondary metabolic process"/>
    <property type="evidence" value="ECO:0007669"/>
    <property type="project" value="TreeGrafter"/>
</dbReference>
<dbReference type="GO" id="GO:0016787">
    <property type="term" value="F:hydrolase activity"/>
    <property type="evidence" value="ECO:0007669"/>
    <property type="project" value="UniProtKB-KW"/>
</dbReference>
<dbReference type="Pfam" id="PF03959">
    <property type="entry name" value="FSH1"/>
    <property type="match status" value="1"/>
</dbReference>
<name>A0AAD9MFG1_9PEZI</name>
<dbReference type="InterPro" id="IPR005645">
    <property type="entry name" value="FSH-like_dom"/>
</dbReference>
<proteinExistence type="predicted"/>
<dbReference type="InterPro" id="IPR050593">
    <property type="entry name" value="LovG"/>
</dbReference>
<evidence type="ECO:0000256" key="1">
    <source>
        <dbReference type="ARBA" id="ARBA00022801"/>
    </source>
</evidence>
<dbReference type="GO" id="GO:0005634">
    <property type="term" value="C:nucleus"/>
    <property type="evidence" value="ECO:0007669"/>
    <property type="project" value="TreeGrafter"/>
</dbReference>
<dbReference type="Proteomes" id="UP001217918">
    <property type="component" value="Unassembled WGS sequence"/>
</dbReference>
<evidence type="ECO:0000259" key="2">
    <source>
        <dbReference type="Pfam" id="PF03959"/>
    </source>
</evidence>
<gene>
    <name evidence="3" type="ORF">P8C59_007347</name>
</gene>
<dbReference type="Gene3D" id="3.40.50.1820">
    <property type="entry name" value="alpha/beta hydrolase"/>
    <property type="match status" value="1"/>
</dbReference>
<dbReference type="AlphaFoldDB" id="A0AAD9MFG1"/>
<evidence type="ECO:0000313" key="4">
    <source>
        <dbReference type="Proteomes" id="UP001217918"/>
    </source>
</evidence>
<feature type="domain" description="Serine hydrolase" evidence="2">
    <location>
        <begin position="28"/>
        <end position="276"/>
    </location>
</feature>
<accession>A0AAD9MFG1</accession>
<dbReference type="InterPro" id="IPR029058">
    <property type="entry name" value="AB_hydrolase_fold"/>
</dbReference>
<comment type="caution">
    <text evidence="3">The sequence shown here is derived from an EMBL/GenBank/DDBJ whole genome shotgun (WGS) entry which is preliminary data.</text>
</comment>
<sequence>MTSRPRSRPGLPFVSQPLIPEVRSRPAAMRILCLHGRGSNNEVLQMQTAAIRGLLVPEYEFEFVEGRVPHDEGNNWALYTSEFPNSQLYRYYEDHNLDSLMEIVEELRKMIEEHGPFDGVLGYSSGAFMAALLVIRSLQDNPFATLAELPLRFAIFINNGLTPPRVRLLEAGTTVADCDVAAAAATDRLRVISRPDNPSPLRPGRLPDGRLVLTDGKYYITHHEDCIISIPTLHIYGKADNMVGATELVDLCKPEVTLKMLHAFGHDFPHGLDAVRKIARLIRQTAAMAS</sequence>
<organism evidence="3 4">
    <name type="scientific">Phyllachora maydis</name>
    <dbReference type="NCBI Taxonomy" id="1825666"/>
    <lineage>
        <taxon>Eukaryota</taxon>
        <taxon>Fungi</taxon>
        <taxon>Dikarya</taxon>
        <taxon>Ascomycota</taxon>
        <taxon>Pezizomycotina</taxon>
        <taxon>Sordariomycetes</taxon>
        <taxon>Sordariomycetidae</taxon>
        <taxon>Phyllachorales</taxon>
        <taxon>Phyllachoraceae</taxon>
        <taxon>Phyllachora</taxon>
    </lineage>
</organism>
<dbReference type="EMBL" id="JAQQPM010000006">
    <property type="protein sequence ID" value="KAK2073035.1"/>
    <property type="molecule type" value="Genomic_DNA"/>
</dbReference>
<reference evidence="3" key="1">
    <citation type="journal article" date="2023" name="Mol. Plant Microbe Interact.">
        <title>Elucidating the Obligate Nature and Biological Capacity of an Invasive Fungal Corn Pathogen.</title>
        <authorList>
            <person name="MacCready J.S."/>
            <person name="Roggenkamp E.M."/>
            <person name="Gdanetz K."/>
            <person name="Chilvers M.I."/>
        </authorList>
    </citation>
    <scope>NUCLEOTIDE SEQUENCE</scope>
    <source>
        <strain evidence="3">PM02</strain>
    </source>
</reference>
<keyword evidence="1" id="KW-0378">Hydrolase</keyword>
<dbReference type="SUPFAM" id="SSF53474">
    <property type="entry name" value="alpha/beta-Hydrolases"/>
    <property type="match status" value="1"/>
</dbReference>
<dbReference type="GO" id="GO:0005737">
    <property type="term" value="C:cytoplasm"/>
    <property type="evidence" value="ECO:0007669"/>
    <property type="project" value="TreeGrafter"/>
</dbReference>
<protein>
    <recommendedName>
        <fullName evidence="2">Serine hydrolase domain-containing protein</fullName>
    </recommendedName>
</protein>
<evidence type="ECO:0000313" key="3">
    <source>
        <dbReference type="EMBL" id="KAK2073035.1"/>
    </source>
</evidence>
<keyword evidence="4" id="KW-1185">Reference proteome</keyword>
<dbReference type="PANTHER" id="PTHR48070">
    <property type="entry name" value="ESTERASE OVCA2"/>
    <property type="match status" value="1"/>
</dbReference>